<dbReference type="PANTHER" id="PTHR47506">
    <property type="entry name" value="TRANSCRIPTIONAL REGULATORY PROTEIN"/>
    <property type="match status" value="1"/>
</dbReference>
<keyword evidence="7" id="KW-1185">Reference proteome</keyword>
<keyword evidence="1" id="KW-0805">Transcription regulation</keyword>
<dbReference type="InterPro" id="IPR009057">
    <property type="entry name" value="Homeodomain-like_sf"/>
</dbReference>
<dbReference type="EMBL" id="AP018823">
    <property type="protein sequence ID" value="BBF85425.1"/>
    <property type="molecule type" value="Genomic_DNA"/>
</dbReference>
<dbReference type="GO" id="GO:0003677">
    <property type="term" value="F:DNA binding"/>
    <property type="evidence" value="ECO:0007669"/>
    <property type="project" value="UniProtKB-UniRule"/>
</dbReference>
<dbReference type="PANTHER" id="PTHR47506:SF1">
    <property type="entry name" value="HTH-TYPE TRANSCRIPTIONAL REGULATOR YJDC"/>
    <property type="match status" value="1"/>
</dbReference>
<dbReference type="Proteomes" id="UP000198290">
    <property type="component" value="Chromosome"/>
</dbReference>
<keyword evidence="3" id="KW-0804">Transcription</keyword>
<feature type="domain" description="HTH tetR-type" evidence="5">
    <location>
        <begin position="11"/>
        <end position="71"/>
    </location>
</feature>
<dbReference type="AlphaFoldDB" id="A0A3G9GD92"/>
<dbReference type="InterPro" id="IPR001647">
    <property type="entry name" value="HTH_TetR"/>
</dbReference>
<dbReference type="SUPFAM" id="SSF48498">
    <property type="entry name" value="Tetracyclin repressor-like, C-terminal domain"/>
    <property type="match status" value="1"/>
</dbReference>
<evidence type="ECO:0000256" key="1">
    <source>
        <dbReference type="ARBA" id="ARBA00023015"/>
    </source>
</evidence>
<sequence length="198" mass="22372">MLMKPATDTKSDTRKRILDIAEELLLTRGYNAFSYQHISSVLGVRNAAIHYHYPKKTDLGVALIQRYRRRFQRFIEAQLALTPAEQLERYYTLTDAYFERDQQICPSGILTTEYQTLPQEMQQEANAFVDEMRDWAVSIAARGRADGSMRYAGTPEAMGLLMLAALQGGLQLARTDQAVIDALKIQIRALLGLDASLP</sequence>
<organism evidence="6 7">
    <name type="scientific">Aquitalea magnusonii</name>
    <dbReference type="NCBI Taxonomy" id="332411"/>
    <lineage>
        <taxon>Bacteria</taxon>
        <taxon>Pseudomonadati</taxon>
        <taxon>Pseudomonadota</taxon>
        <taxon>Betaproteobacteria</taxon>
        <taxon>Neisseriales</taxon>
        <taxon>Chromobacteriaceae</taxon>
        <taxon>Aquitalea</taxon>
    </lineage>
</organism>
<feature type="DNA-binding region" description="H-T-H motif" evidence="4">
    <location>
        <begin position="34"/>
        <end position="53"/>
    </location>
</feature>
<dbReference type="KEGG" id="amah:DLM_1809"/>
<protein>
    <submittedName>
        <fullName evidence="6">Transcriptional regulator, TetR family</fullName>
    </submittedName>
</protein>
<dbReference type="Pfam" id="PF00440">
    <property type="entry name" value="TetR_N"/>
    <property type="match status" value="1"/>
</dbReference>
<dbReference type="STRING" id="332411.VI06_11425"/>
<accession>A0A3G9GD92</accession>
<evidence type="ECO:0000256" key="2">
    <source>
        <dbReference type="ARBA" id="ARBA00023125"/>
    </source>
</evidence>
<dbReference type="InterPro" id="IPR036271">
    <property type="entry name" value="Tet_transcr_reg_TetR-rel_C_sf"/>
</dbReference>
<dbReference type="SUPFAM" id="SSF46689">
    <property type="entry name" value="Homeodomain-like"/>
    <property type="match status" value="1"/>
</dbReference>
<evidence type="ECO:0000256" key="3">
    <source>
        <dbReference type="ARBA" id="ARBA00023163"/>
    </source>
</evidence>
<evidence type="ECO:0000313" key="6">
    <source>
        <dbReference type="EMBL" id="BBF85425.1"/>
    </source>
</evidence>
<dbReference type="PRINTS" id="PR00455">
    <property type="entry name" value="HTHTETR"/>
</dbReference>
<reference evidence="6 7" key="2">
    <citation type="journal article" date="2017" name="Genome Announc.">
        <title>Draft genome sequence of Aquitalea magnusonii strain H3, a plant growth-promoting bacterium of duckweed Lemna minor.</title>
        <authorList>
            <person name="Ishizawa H."/>
            <person name="Kuroda M."/>
            <person name="Ike M."/>
        </authorList>
    </citation>
    <scope>NUCLEOTIDE SEQUENCE [LARGE SCALE GENOMIC DNA]</scope>
    <source>
        <strain evidence="6 7">H3</strain>
    </source>
</reference>
<gene>
    <name evidence="6" type="ORF">DLM_1809</name>
</gene>
<dbReference type="PROSITE" id="PS50977">
    <property type="entry name" value="HTH_TETR_2"/>
    <property type="match status" value="1"/>
</dbReference>
<reference evidence="7" key="3">
    <citation type="journal article" date="2017" name="Plant Physiol. Biochem.">
        <title>Differential oxidative and antioxidative response of duckweed Lemna minor toward plant growth promoting/inhibiting bacteria.</title>
        <authorList>
            <person name="Ishizawa H."/>
            <person name="Kuroda M."/>
            <person name="Morikawa M."/>
            <person name="Ike M."/>
        </authorList>
    </citation>
    <scope>NUCLEOTIDE SEQUENCE [LARGE SCALE GENOMIC DNA]</scope>
    <source>
        <strain evidence="7">H3</strain>
    </source>
</reference>
<evidence type="ECO:0000256" key="4">
    <source>
        <dbReference type="PROSITE-ProRule" id="PRU00335"/>
    </source>
</evidence>
<evidence type="ECO:0000259" key="5">
    <source>
        <dbReference type="PROSITE" id="PS50977"/>
    </source>
</evidence>
<name>A0A3G9GD92_9NEIS</name>
<keyword evidence="2 4" id="KW-0238">DNA-binding</keyword>
<reference evidence="7" key="1">
    <citation type="journal article" date="2017" name="Biotechnol. Biofuels">
        <title>Evaluation of environmental bacterial communities as a factor affecting the growth of duckweed Lemna minor.</title>
        <authorList>
            <person name="Ishizawa H."/>
            <person name="Kuroda M."/>
            <person name="Morikawa M."/>
            <person name="Ike M."/>
        </authorList>
    </citation>
    <scope>NUCLEOTIDE SEQUENCE [LARGE SCALE GENOMIC DNA]</scope>
    <source>
        <strain evidence="7">H3</strain>
    </source>
</reference>
<dbReference type="Gene3D" id="1.10.357.10">
    <property type="entry name" value="Tetracycline Repressor, domain 2"/>
    <property type="match status" value="1"/>
</dbReference>
<evidence type="ECO:0000313" key="7">
    <source>
        <dbReference type="Proteomes" id="UP000198290"/>
    </source>
</evidence>
<proteinExistence type="predicted"/>